<name>A0A8B8L8R1_ABRPR</name>
<dbReference type="Pfam" id="PF00646">
    <property type="entry name" value="F-box"/>
    <property type="match status" value="1"/>
</dbReference>
<keyword evidence="3" id="KW-1185">Reference proteome</keyword>
<dbReference type="CDD" id="cd22157">
    <property type="entry name" value="F-box_AtFBW1-like"/>
    <property type="match status" value="1"/>
</dbReference>
<dbReference type="Proteomes" id="UP000694853">
    <property type="component" value="Unplaced"/>
</dbReference>
<evidence type="ECO:0000313" key="3">
    <source>
        <dbReference type="Proteomes" id="UP000694853"/>
    </source>
</evidence>
<gene>
    <name evidence="4" type="primary">LOC113863352</name>
</gene>
<protein>
    <submittedName>
        <fullName evidence="4">F-box/kelch-repeat protein At3g23880-like</fullName>
    </submittedName>
</protein>
<dbReference type="OrthoDB" id="591557at2759"/>
<evidence type="ECO:0000259" key="2">
    <source>
        <dbReference type="PROSITE" id="PS50181"/>
    </source>
</evidence>
<dbReference type="Pfam" id="PF07734">
    <property type="entry name" value="FBA_1"/>
    <property type="match status" value="1"/>
</dbReference>
<dbReference type="NCBIfam" id="TIGR01640">
    <property type="entry name" value="F_box_assoc_1"/>
    <property type="match status" value="1"/>
</dbReference>
<dbReference type="RefSeq" id="XP_027352711.1">
    <property type="nucleotide sequence ID" value="XM_027496910.1"/>
</dbReference>
<evidence type="ECO:0000313" key="4">
    <source>
        <dbReference type="RefSeq" id="XP_027352711.1"/>
    </source>
</evidence>
<dbReference type="PANTHER" id="PTHR31672:SF10">
    <property type="entry name" value="F-BOX DOMAIN-CONTAINING PROTEIN"/>
    <property type="match status" value="1"/>
</dbReference>
<dbReference type="InterPro" id="IPR017451">
    <property type="entry name" value="F-box-assoc_interact_dom"/>
</dbReference>
<accession>A0A8B8L8R1</accession>
<dbReference type="Gene3D" id="1.20.1280.50">
    <property type="match status" value="1"/>
</dbReference>
<dbReference type="GeneID" id="113863352"/>
<organism evidence="3 4">
    <name type="scientific">Abrus precatorius</name>
    <name type="common">Indian licorice</name>
    <name type="synonym">Glycine abrus</name>
    <dbReference type="NCBI Taxonomy" id="3816"/>
    <lineage>
        <taxon>Eukaryota</taxon>
        <taxon>Viridiplantae</taxon>
        <taxon>Streptophyta</taxon>
        <taxon>Embryophyta</taxon>
        <taxon>Tracheophyta</taxon>
        <taxon>Spermatophyta</taxon>
        <taxon>Magnoliopsida</taxon>
        <taxon>eudicotyledons</taxon>
        <taxon>Gunneridae</taxon>
        <taxon>Pentapetalae</taxon>
        <taxon>rosids</taxon>
        <taxon>fabids</taxon>
        <taxon>Fabales</taxon>
        <taxon>Fabaceae</taxon>
        <taxon>Papilionoideae</taxon>
        <taxon>50 kb inversion clade</taxon>
        <taxon>NPAAA clade</taxon>
        <taxon>indigoferoid/millettioid clade</taxon>
        <taxon>Abreae</taxon>
        <taxon>Abrus</taxon>
    </lineage>
</organism>
<dbReference type="PANTHER" id="PTHR31672">
    <property type="entry name" value="BNACNNG10540D PROTEIN"/>
    <property type="match status" value="1"/>
</dbReference>
<feature type="region of interest" description="Disordered" evidence="1">
    <location>
        <begin position="1"/>
        <end position="61"/>
    </location>
</feature>
<proteinExistence type="predicted"/>
<feature type="compositionally biased region" description="Low complexity" evidence="1">
    <location>
        <begin position="30"/>
        <end position="55"/>
    </location>
</feature>
<sequence length="423" mass="47793">MAPRSDRDDQNDAASSPPLTDEKPTTAKRQQLTTSTETDQQTLTSPSSPPSSSIPRMPPVNSLHAPPVPTLPFELIIEILRWIPVKFIMQLRCVCKSWKSLISDPEFAKKHLRESPTVTNLVLSFVAKRSREFSLQACPLPSVFDDVTVNATQLRYPLETRRRFDLIVASCDGVICFATDQSYALLWNPSIGKFKKLPSLENQRREGSYTIYGFGYDRFTDSYKVVAIFCYECDSGGAFYETQVKVLTLGTDAWRRIQEFPPGVPFDESGKFVSGTINWLASTNSSSLWVIVSLDLGKETYQELLQPDYGGVAVVTLTLGVLRDCLCILSHCDTFSDVWLMKEYGNKDSWNKLFSVPYMGNPDFFPYTKALWISNDDKVLLEFQSKLVVYDSRNGTFKFPEIQNVNGWMIPEVYVESLISPCS</sequence>
<reference evidence="4" key="2">
    <citation type="submission" date="2025-08" db="UniProtKB">
        <authorList>
            <consortium name="RefSeq"/>
        </authorList>
    </citation>
    <scope>IDENTIFICATION</scope>
    <source>
        <tissue evidence="4">Young leaves</tissue>
    </source>
</reference>
<dbReference type="KEGG" id="aprc:113863352"/>
<evidence type="ECO:0000256" key="1">
    <source>
        <dbReference type="SAM" id="MobiDB-lite"/>
    </source>
</evidence>
<dbReference type="AlphaFoldDB" id="A0A8B8L8R1"/>
<dbReference type="SUPFAM" id="SSF81383">
    <property type="entry name" value="F-box domain"/>
    <property type="match status" value="1"/>
</dbReference>
<dbReference type="InterPro" id="IPR006527">
    <property type="entry name" value="F-box-assoc_dom_typ1"/>
</dbReference>
<dbReference type="SMART" id="SM00256">
    <property type="entry name" value="FBOX"/>
    <property type="match status" value="1"/>
</dbReference>
<dbReference type="PROSITE" id="PS50181">
    <property type="entry name" value="FBOX"/>
    <property type="match status" value="1"/>
</dbReference>
<dbReference type="InterPro" id="IPR001810">
    <property type="entry name" value="F-box_dom"/>
</dbReference>
<feature type="domain" description="F-box" evidence="2">
    <location>
        <begin position="65"/>
        <end position="111"/>
    </location>
</feature>
<dbReference type="InterPro" id="IPR050796">
    <property type="entry name" value="SCF_F-box_component"/>
</dbReference>
<dbReference type="InterPro" id="IPR036047">
    <property type="entry name" value="F-box-like_dom_sf"/>
</dbReference>
<feature type="compositionally biased region" description="Basic and acidic residues" evidence="1">
    <location>
        <begin position="1"/>
        <end position="10"/>
    </location>
</feature>
<reference evidence="3" key="1">
    <citation type="journal article" date="2019" name="Toxins">
        <title>Detection of Abrin-Like and Prepropulchellin-Like Toxin Genes and Transcripts Using Whole Genome Sequencing and Full-Length Transcript Sequencing of Abrus precatorius.</title>
        <authorList>
            <person name="Hovde B.T."/>
            <person name="Daligault H.E."/>
            <person name="Hanschen E.R."/>
            <person name="Kunde Y.A."/>
            <person name="Johnson M.B."/>
            <person name="Starkenburg S.R."/>
            <person name="Johnson S.L."/>
        </authorList>
    </citation>
    <scope>NUCLEOTIDE SEQUENCE [LARGE SCALE GENOMIC DNA]</scope>
</reference>